<dbReference type="EMBL" id="JAVXUO010000619">
    <property type="protein sequence ID" value="KAK2990809.1"/>
    <property type="molecule type" value="Genomic_DNA"/>
</dbReference>
<dbReference type="AlphaFoldDB" id="A0AA88UMQ1"/>
<reference evidence="1" key="1">
    <citation type="submission" date="2022-12" db="EMBL/GenBank/DDBJ databases">
        <title>Draft genome assemblies for two species of Escallonia (Escalloniales).</title>
        <authorList>
            <person name="Chanderbali A."/>
            <person name="Dervinis C."/>
            <person name="Anghel I."/>
            <person name="Soltis D."/>
            <person name="Soltis P."/>
            <person name="Zapata F."/>
        </authorList>
    </citation>
    <scope>NUCLEOTIDE SEQUENCE</scope>
    <source>
        <strain evidence="1">UCBG92.1500</strain>
        <tissue evidence="1">Leaf</tissue>
    </source>
</reference>
<sequence>MNEHLRVMSNMIGKLRDAGHALTDEQQVRAVIRSLPTSWANMKQILTHSENIKNFHSMSSLRLRLEMLIRPLLMSPKGDRAMQMASAEDKIRKARKQGHFARDCTEPKKVPSEYLSQLYVSSHVTVVDFQCVWFVDTGATKHVARDREGLQIITGFQWEANISSYEMIALRSIGDTGKNLDLYELEEVEVTLPSPSEVEN</sequence>
<gene>
    <name evidence="1" type="ORF">RJ640_008949</name>
</gene>
<name>A0AA88UMQ1_9ASTE</name>
<evidence type="ECO:0000313" key="1">
    <source>
        <dbReference type="EMBL" id="KAK2990809.1"/>
    </source>
</evidence>
<evidence type="ECO:0000313" key="2">
    <source>
        <dbReference type="Proteomes" id="UP001187471"/>
    </source>
</evidence>
<comment type="caution">
    <text evidence="1">The sequence shown here is derived from an EMBL/GenBank/DDBJ whole genome shotgun (WGS) entry which is preliminary data.</text>
</comment>
<organism evidence="1 2">
    <name type="scientific">Escallonia rubra</name>
    <dbReference type="NCBI Taxonomy" id="112253"/>
    <lineage>
        <taxon>Eukaryota</taxon>
        <taxon>Viridiplantae</taxon>
        <taxon>Streptophyta</taxon>
        <taxon>Embryophyta</taxon>
        <taxon>Tracheophyta</taxon>
        <taxon>Spermatophyta</taxon>
        <taxon>Magnoliopsida</taxon>
        <taxon>eudicotyledons</taxon>
        <taxon>Gunneridae</taxon>
        <taxon>Pentapetalae</taxon>
        <taxon>asterids</taxon>
        <taxon>campanulids</taxon>
        <taxon>Escalloniales</taxon>
        <taxon>Escalloniaceae</taxon>
        <taxon>Escallonia</taxon>
    </lineage>
</organism>
<accession>A0AA88UMQ1</accession>
<keyword evidence="2" id="KW-1185">Reference proteome</keyword>
<proteinExistence type="predicted"/>
<protein>
    <submittedName>
        <fullName evidence="1">Uncharacterized protein</fullName>
    </submittedName>
</protein>
<dbReference type="Proteomes" id="UP001187471">
    <property type="component" value="Unassembled WGS sequence"/>
</dbReference>